<feature type="coiled-coil region" evidence="1">
    <location>
        <begin position="148"/>
        <end position="205"/>
    </location>
</feature>
<reference evidence="3" key="1">
    <citation type="submission" date="2018-07" db="EMBL/GenBank/DDBJ databases">
        <title>Comparative genomics of catfishes provides insights into carnivory and benthic adaptation.</title>
        <authorList>
            <person name="Zhang Y."/>
            <person name="Wang D."/>
            <person name="Peng Z."/>
            <person name="Zheng S."/>
            <person name="Shao F."/>
            <person name="Tao W."/>
        </authorList>
    </citation>
    <scope>NUCLEOTIDE SEQUENCE</scope>
    <source>
        <strain evidence="3">Chongqing</strain>
    </source>
</reference>
<keyword evidence="4" id="KW-1185">Reference proteome</keyword>
<feature type="region of interest" description="Disordered" evidence="2">
    <location>
        <begin position="44"/>
        <end position="63"/>
    </location>
</feature>
<evidence type="ECO:0000313" key="3">
    <source>
        <dbReference type="EMBL" id="KAI5622376.1"/>
    </source>
</evidence>
<name>A0AAD5FN06_SILAS</name>
<dbReference type="Gene3D" id="1.20.5.4090">
    <property type="match status" value="6"/>
</dbReference>
<comment type="caution">
    <text evidence="3">The sequence shown here is derived from an EMBL/GenBank/DDBJ whole genome shotgun (WGS) entry which is preliminary data.</text>
</comment>
<sequence>MRNFFHLVQACVSELQLRSLMCTAVTAIAAAIIYYLIRKDGEPDANPGKASASEDSSSPCGVPQDQDMVPAASCFAAEINQNEADKYQEAQLENENLWKYVETLRDTIHYMKILIYETQNKHNQSSLDQVEEQHEKALKSFDLLHLEMSSLMKDVEILKRRIQDMESQICKTKRKQNEVEDDLKYQEAQLEIENLKKYVETLRGTIQDMQIFMYETQNKHNQLKYQEPHVENENLKKYVETLRGTIQDMQILMYETENKHNQERKREQKAHKALQLKHEETIKKLQHCEELLSISLGQVLEKHQKAMESFNNLQFEESSLMKDVDLLKGTVQDIGSLINETQKEQDEEYERVFQAYNNLLLEQQQMKKSLSSCESLLKVALAEVMGKHRKAVKSVAKLGCSLTDKTESLQEKVQKMESLIAESQKKHDEECERERLAYRNLTIDVNNTNESLTDIIKSCLKQVWEKHLKPLESFDYLQFENSNLMEEVETLKSTIQDMGSLIYETQKKQDKEYERLFQASSTLHLEREQMKKSLNLCEQLLMVALAEAMGKLRRAIKSMALLECSLIDKSETLQEKVQKMGSLISETQEKHYKEFDQEWQAHNILQAVVEKLKAKFHHSEELRKNCERCQKNKYLIGDNVQYMESLLYENQKQHRMKDDAHEKRNTECDNHTVPFFSKGHSN</sequence>
<protein>
    <submittedName>
        <fullName evidence="3">Uncharacterized protein</fullName>
    </submittedName>
</protein>
<feature type="compositionally biased region" description="Basic and acidic residues" evidence="2">
    <location>
        <begin position="657"/>
        <end position="670"/>
    </location>
</feature>
<feature type="region of interest" description="Disordered" evidence="2">
    <location>
        <begin position="657"/>
        <end position="682"/>
    </location>
</feature>
<organism evidence="3 4">
    <name type="scientific">Silurus asotus</name>
    <name type="common">Amur catfish</name>
    <name type="synonym">Parasilurus asotus</name>
    <dbReference type="NCBI Taxonomy" id="30991"/>
    <lineage>
        <taxon>Eukaryota</taxon>
        <taxon>Metazoa</taxon>
        <taxon>Chordata</taxon>
        <taxon>Craniata</taxon>
        <taxon>Vertebrata</taxon>
        <taxon>Euteleostomi</taxon>
        <taxon>Actinopterygii</taxon>
        <taxon>Neopterygii</taxon>
        <taxon>Teleostei</taxon>
        <taxon>Ostariophysi</taxon>
        <taxon>Siluriformes</taxon>
        <taxon>Siluridae</taxon>
        <taxon>Silurus</taxon>
    </lineage>
</organism>
<proteinExistence type="predicted"/>
<gene>
    <name evidence="3" type="ORF">C0J50_17977</name>
</gene>
<dbReference type="AlphaFoldDB" id="A0AAD5FN06"/>
<evidence type="ECO:0000313" key="4">
    <source>
        <dbReference type="Proteomes" id="UP001205998"/>
    </source>
</evidence>
<evidence type="ECO:0000256" key="2">
    <source>
        <dbReference type="SAM" id="MobiDB-lite"/>
    </source>
</evidence>
<dbReference type="EMBL" id="MU551617">
    <property type="protein sequence ID" value="KAI5622376.1"/>
    <property type="molecule type" value="Genomic_DNA"/>
</dbReference>
<evidence type="ECO:0000256" key="1">
    <source>
        <dbReference type="SAM" id="Coils"/>
    </source>
</evidence>
<accession>A0AAD5FN06</accession>
<keyword evidence="1" id="KW-0175">Coiled coil</keyword>
<dbReference type="Proteomes" id="UP001205998">
    <property type="component" value="Unassembled WGS sequence"/>
</dbReference>